<evidence type="ECO:0000313" key="3">
    <source>
        <dbReference type="Proteomes" id="UP001056374"/>
    </source>
</evidence>
<evidence type="ECO:0008006" key="4">
    <source>
        <dbReference type="Google" id="ProtNLM"/>
    </source>
</evidence>
<name>A0ABY4Z9C7_9ACTN</name>
<keyword evidence="1" id="KW-1133">Transmembrane helix</keyword>
<keyword evidence="1" id="KW-0472">Membrane</keyword>
<protein>
    <recommendedName>
        <fullName evidence="4">DUF4190 domain-containing protein</fullName>
    </recommendedName>
</protein>
<gene>
    <name evidence="2" type="ORF">NFX46_18350</name>
</gene>
<dbReference type="EMBL" id="CP099468">
    <property type="protein sequence ID" value="USQ85561.1"/>
    <property type="molecule type" value="Genomic_DNA"/>
</dbReference>
<evidence type="ECO:0000313" key="2">
    <source>
        <dbReference type="EMBL" id="USQ85561.1"/>
    </source>
</evidence>
<keyword evidence="3" id="KW-1185">Reference proteome</keyword>
<dbReference type="Proteomes" id="UP001056374">
    <property type="component" value="Chromosome"/>
</dbReference>
<evidence type="ECO:0000256" key="1">
    <source>
        <dbReference type="SAM" id="Phobius"/>
    </source>
</evidence>
<reference evidence="2" key="1">
    <citation type="submission" date="2022-06" db="EMBL/GenBank/DDBJ databases">
        <title>Complete genome sequence of soil microorganisms Streptomyces sp. Qhu-M197 isolated from Alpine meadows habitats on the Tibetan Plateau.</title>
        <authorList>
            <person name="Zhang B."/>
            <person name="Xiang X."/>
            <person name="Fan J."/>
        </authorList>
    </citation>
    <scope>NUCLEOTIDE SEQUENCE</scope>
    <source>
        <strain evidence="2">Qhu-M197</strain>
    </source>
</reference>
<keyword evidence="1" id="KW-0812">Transmembrane</keyword>
<feature type="transmembrane region" description="Helical" evidence="1">
    <location>
        <begin position="61"/>
        <end position="79"/>
    </location>
</feature>
<sequence length="133" mass="14046">MYRDGACEACGWRIGWVPVAQHSDGTSTFVREPRHKFLTAEILLTTLVGAIAFIAGVAEGAAAGIVFGPLMMLAGVVAWKKTRLGKVWQGLPSGDRCAALPGLAIGTIIALMLIPVTIMIVAVFAMLPKARDL</sequence>
<organism evidence="2 3">
    <name type="scientific">Streptomyces phaeoluteigriseus</name>
    <dbReference type="NCBI Taxonomy" id="114686"/>
    <lineage>
        <taxon>Bacteria</taxon>
        <taxon>Bacillati</taxon>
        <taxon>Actinomycetota</taxon>
        <taxon>Actinomycetes</taxon>
        <taxon>Kitasatosporales</taxon>
        <taxon>Streptomycetaceae</taxon>
        <taxon>Streptomyces</taxon>
        <taxon>Streptomyces aurantiacus group</taxon>
    </lineage>
</organism>
<proteinExistence type="predicted"/>
<feature type="transmembrane region" description="Helical" evidence="1">
    <location>
        <begin position="37"/>
        <end position="55"/>
    </location>
</feature>
<accession>A0ABY4Z9C7</accession>
<dbReference type="RefSeq" id="WP_252550695.1">
    <property type="nucleotide sequence ID" value="NZ_CP099468.1"/>
</dbReference>
<feature type="transmembrane region" description="Helical" evidence="1">
    <location>
        <begin position="100"/>
        <end position="127"/>
    </location>
</feature>